<dbReference type="GO" id="GO:0043560">
    <property type="term" value="F:insulin receptor substrate binding"/>
    <property type="evidence" value="ECO:0007669"/>
    <property type="project" value="TreeGrafter"/>
</dbReference>
<evidence type="ECO:0000256" key="9">
    <source>
        <dbReference type="SAM" id="MobiDB-lite"/>
    </source>
</evidence>
<keyword evidence="2" id="KW-0812">Transmembrane</keyword>
<keyword evidence="6" id="KW-0067">ATP-binding</keyword>
<evidence type="ECO:0000256" key="4">
    <source>
        <dbReference type="ARBA" id="ARBA00022737"/>
    </source>
</evidence>
<feature type="chain" id="PRO_5040333373" description="Protein kinase domain-containing protein" evidence="10">
    <location>
        <begin position="30"/>
        <end position="366"/>
    </location>
</feature>
<dbReference type="GO" id="GO:0042593">
    <property type="term" value="P:glucose homeostasis"/>
    <property type="evidence" value="ECO:0007669"/>
    <property type="project" value="TreeGrafter"/>
</dbReference>
<dbReference type="GO" id="GO:0030424">
    <property type="term" value="C:axon"/>
    <property type="evidence" value="ECO:0007669"/>
    <property type="project" value="TreeGrafter"/>
</dbReference>
<protein>
    <recommendedName>
        <fullName evidence="11">Protein kinase domain-containing protein</fullName>
    </recommendedName>
</protein>
<evidence type="ECO:0000256" key="5">
    <source>
        <dbReference type="ARBA" id="ARBA00022741"/>
    </source>
</evidence>
<evidence type="ECO:0000256" key="3">
    <source>
        <dbReference type="ARBA" id="ARBA00022729"/>
    </source>
</evidence>
<keyword evidence="3 10" id="KW-0732">Signal</keyword>
<dbReference type="Proteomes" id="UP001152747">
    <property type="component" value="Unassembled WGS sequence"/>
</dbReference>
<comment type="caution">
    <text evidence="12">The sequence shown here is derived from an EMBL/GenBank/DDBJ whole genome shotgun (WGS) entry which is preliminary data.</text>
</comment>
<feature type="region of interest" description="Disordered" evidence="9">
    <location>
        <begin position="300"/>
        <end position="366"/>
    </location>
</feature>
<dbReference type="InterPro" id="IPR000719">
    <property type="entry name" value="Prot_kinase_dom"/>
</dbReference>
<dbReference type="GO" id="GO:0005009">
    <property type="term" value="F:insulin receptor activity"/>
    <property type="evidence" value="ECO:0007669"/>
    <property type="project" value="TreeGrafter"/>
</dbReference>
<feature type="signal peptide" evidence="10">
    <location>
        <begin position="1"/>
        <end position="29"/>
    </location>
</feature>
<keyword evidence="4" id="KW-0677">Repeat</keyword>
<dbReference type="AlphaFoldDB" id="A0A9P1MZZ1"/>
<dbReference type="PANTHER" id="PTHR24416">
    <property type="entry name" value="TYROSINE-PROTEIN KINASE RECEPTOR"/>
    <property type="match status" value="1"/>
</dbReference>
<evidence type="ECO:0000256" key="7">
    <source>
        <dbReference type="ARBA" id="ARBA00022989"/>
    </source>
</evidence>
<evidence type="ECO:0000313" key="13">
    <source>
        <dbReference type="Proteomes" id="UP001152747"/>
    </source>
</evidence>
<reference evidence="12" key="1">
    <citation type="submission" date="2022-11" db="EMBL/GenBank/DDBJ databases">
        <authorList>
            <person name="Kikuchi T."/>
        </authorList>
    </citation>
    <scope>NUCLEOTIDE SEQUENCE</scope>
    <source>
        <strain evidence="12">PS1010</strain>
    </source>
</reference>
<dbReference type="GO" id="GO:0043410">
    <property type="term" value="P:positive regulation of MAPK cascade"/>
    <property type="evidence" value="ECO:0007669"/>
    <property type="project" value="TreeGrafter"/>
</dbReference>
<dbReference type="EMBL" id="CANHGI010000003">
    <property type="protein sequence ID" value="CAI5446454.1"/>
    <property type="molecule type" value="Genomic_DNA"/>
</dbReference>
<evidence type="ECO:0000259" key="11">
    <source>
        <dbReference type="PROSITE" id="PS50011"/>
    </source>
</evidence>
<feature type="compositionally biased region" description="Low complexity" evidence="9">
    <location>
        <begin position="317"/>
        <end position="330"/>
    </location>
</feature>
<evidence type="ECO:0000256" key="1">
    <source>
        <dbReference type="ARBA" id="ARBA00004479"/>
    </source>
</evidence>
<dbReference type="PANTHER" id="PTHR24416:SF525">
    <property type="entry name" value="INSULIN-LIKE RECEPTOR"/>
    <property type="match status" value="1"/>
</dbReference>
<keyword evidence="5" id="KW-0547">Nucleotide-binding</keyword>
<dbReference type="PROSITE" id="PS50011">
    <property type="entry name" value="PROTEIN_KINASE_DOM"/>
    <property type="match status" value="1"/>
</dbReference>
<dbReference type="PRINTS" id="PR00109">
    <property type="entry name" value="TYRKINASE"/>
</dbReference>
<dbReference type="InterPro" id="IPR050122">
    <property type="entry name" value="RTK"/>
</dbReference>
<gene>
    <name evidence="12" type="ORF">CAMP_LOCUS9091</name>
</gene>
<dbReference type="GO" id="GO:0005899">
    <property type="term" value="C:insulin receptor complex"/>
    <property type="evidence" value="ECO:0007669"/>
    <property type="project" value="TreeGrafter"/>
</dbReference>
<feature type="domain" description="Protein kinase" evidence="11">
    <location>
        <begin position="1"/>
        <end position="152"/>
    </location>
</feature>
<evidence type="ECO:0000313" key="12">
    <source>
        <dbReference type="EMBL" id="CAI5446454.1"/>
    </source>
</evidence>
<keyword evidence="13" id="KW-1185">Reference proteome</keyword>
<organism evidence="12 13">
    <name type="scientific">Caenorhabditis angaria</name>
    <dbReference type="NCBI Taxonomy" id="860376"/>
    <lineage>
        <taxon>Eukaryota</taxon>
        <taxon>Metazoa</taxon>
        <taxon>Ecdysozoa</taxon>
        <taxon>Nematoda</taxon>
        <taxon>Chromadorea</taxon>
        <taxon>Rhabditida</taxon>
        <taxon>Rhabditina</taxon>
        <taxon>Rhabditomorpha</taxon>
        <taxon>Rhabditoidea</taxon>
        <taxon>Rhabditidae</taxon>
        <taxon>Peloderinae</taxon>
        <taxon>Caenorhabditis</taxon>
    </lineage>
</organism>
<evidence type="ECO:0000256" key="10">
    <source>
        <dbReference type="SAM" id="SignalP"/>
    </source>
</evidence>
<dbReference type="Pfam" id="PF07714">
    <property type="entry name" value="PK_Tyr_Ser-Thr"/>
    <property type="match status" value="1"/>
</dbReference>
<comment type="subcellular location">
    <subcellularLocation>
        <location evidence="1">Membrane</location>
        <topology evidence="1">Single-pass type I membrane protein</topology>
    </subcellularLocation>
</comment>
<dbReference type="InterPro" id="IPR020635">
    <property type="entry name" value="Tyr_kinase_cat_dom"/>
</dbReference>
<evidence type="ECO:0000256" key="6">
    <source>
        <dbReference type="ARBA" id="ARBA00022840"/>
    </source>
</evidence>
<dbReference type="GO" id="GO:0005524">
    <property type="term" value="F:ATP binding"/>
    <property type="evidence" value="ECO:0007669"/>
    <property type="project" value="UniProtKB-KW"/>
</dbReference>
<keyword evidence="8" id="KW-0472">Membrane</keyword>
<sequence length="366" mass="41870">MNNNPYSNMYSFQTLLLILLSILIQMSSCQYYGTYYSGGLDNYPLYLGHQTGNSYGNSYLGNELAGIYLFCRFDSKSDCWSYGIVLYEMLTLGQQPYQGLANDEVLNYIELSRKILDKPLECPEYWYKVMKMCWRYHPRDRPSFAQIVHMLLPHASDEFRDISYVCNSDLHIEDAETDDEDEHTDEDEADYVAEPGTMAAAARMRTDSIPMKEIRPCSSRSSSSHSSLFMRDSRKNSMKSLMNNSNLRLHSHRHNSLDRMSGPNSYQPLSNNPLGVANDHFESGDYVEKDVGMEEIPKKFIPKSVSGQIESQPTPPTNNQTNNKNSPKSNIENEDGYCMSNRNGTMDFRNNWGGEGDRLTHRNGTK</sequence>
<dbReference type="GO" id="GO:0051897">
    <property type="term" value="P:positive regulation of phosphatidylinositol 3-kinase/protein kinase B signal transduction"/>
    <property type="evidence" value="ECO:0007669"/>
    <property type="project" value="TreeGrafter"/>
</dbReference>
<dbReference type="Gene3D" id="1.10.510.10">
    <property type="entry name" value="Transferase(Phosphotransferase) domain 1"/>
    <property type="match status" value="1"/>
</dbReference>
<keyword evidence="7" id="KW-1133">Transmembrane helix</keyword>
<dbReference type="InterPro" id="IPR001245">
    <property type="entry name" value="Ser-Thr/Tyr_kinase_cat_dom"/>
</dbReference>
<dbReference type="SMART" id="SM00219">
    <property type="entry name" value="TyrKc"/>
    <property type="match status" value="1"/>
</dbReference>
<dbReference type="InterPro" id="IPR011009">
    <property type="entry name" value="Kinase-like_dom_sf"/>
</dbReference>
<dbReference type="OrthoDB" id="5806541at2759"/>
<evidence type="ECO:0000256" key="8">
    <source>
        <dbReference type="ARBA" id="ARBA00023136"/>
    </source>
</evidence>
<dbReference type="SUPFAM" id="SSF56112">
    <property type="entry name" value="Protein kinase-like (PK-like)"/>
    <property type="match status" value="1"/>
</dbReference>
<proteinExistence type="predicted"/>
<accession>A0A9P1MZZ1</accession>
<name>A0A9P1MZZ1_9PELO</name>
<evidence type="ECO:0000256" key="2">
    <source>
        <dbReference type="ARBA" id="ARBA00022692"/>
    </source>
</evidence>